<gene>
    <name evidence="1" type="ORF">H9868_02025</name>
</gene>
<dbReference type="Proteomes" id="UP000824192">
    <property type="component" value="Unassembled WGS sequence"/>
</dbReference>
<evidence type="ECO:0000313" key="1">
    <source>
        <dbReference type="EMBL" id="HIW93298.1"/>
    </source>
</evidence>
<comment type="caution">
    <text evidence="1">The sequence shown here is derived from an EMBL/GenBank/DDBJ whole genome shotgun (WGS) entry which is preliminary data.</text>
</comment>
<reference evidence="1" key="1">
    <citation type="journal article" date="2021" name="PeerJ">
        <title>Extensive microbial diversity within the chicken gut microbiome revealed by metagenomics and culture.</title>
        <authorList>
            <person name="Gilroy R."/>
            <person name="Ravi A."/>
            <person name="Getino M."/>
            <person name="Pursley I."/>
            <person name="Horton D.L."/>
            <person name="Alikhan N.F."/>
            <person name="Baker D."/>
            <person name="Gharbi K."/>
            <person name="Hall N."/>
            <person name="Watson M."/>
            <person name="Adriaenssens E.M."/>
            <person name="Foster-Nyarko E."/>
            <person name="Jarju S."/>
            <person name="Secka A."/>
            <person name="Antonio M."/>
            <person name="Oren A."/>
            <person name="Chaudhuri R.R."/>
            <person name="La Ragione R."/>
            <person name="Hildebrand F."/>
            <person name="Pallen M.J."/>
        </authorList>
    </citation>
    <scope>NUCLEOTIDE SEQUENCE</scope>
    <source>
        <strain evidence="1">ChiGjej6B6-1540</strain>
    </source>
</reference>
<organism evidence="1 2">
    <name type="scientific">Candidatus Flavonifractor merdipullorum</name>
    <dbReference type="NCBI Taxonomy" id="2838590"/>
    <lineage>
        <taxon>Bacteria</taxon>
        <taxon>Bacillati</taxon>
        <taxon>Bacillota</taxon>
        <taxon>Clostridia</taxon>
        <taxon>Eubacteriales</taxon>
        <taxon>Oscillospiraceae</taxon>
        <taxon>Flavonifractor</taxon>
    </lineage>
</organism>
<reference evidence="1" key="2">
    <citation type="submission" date="2021-04" db="EMBL/GenBank/DDBJ databases">
        <authorList>
            <person name="Gilroy R."/>
        </authorList>
    </citation>
    <scope>NUCLEOTIDE SEQUENCE</scope>
    <source>
        <strain evidence="1">ChiGjej6B6-1540</strain>
    </source>
</reference>
<dbReference type="EMBL" id="DXGA01000044">
    <property type="protein sequence ID" value="HIW93298.1"/>
    <property type="molecule type" value="Genomic_DNA"/>
</dbReference>
<name>A0A9D1UMY7_9FIRM</name>
<protein>
    <submittedName>
        <fullName evidence="1">Uncharacterized protein</fullName>
    </submittedName>
</protein>
<dbReference type="AlphaFoldDB" id="A0A9D1UMY7"/>
<proteinExistence type="predicted"/>
<sequence>MPARINHYEAVLRICVDELGEGGIRGRVVSRRLTEPMPFSDVGHLLLQLEEVFDRQNFPQAFERRRTFGARQEESSLPLAQTLEQGMDPEEVARAAGQVTTFDLYVITRRNTTWQGFVDWLDGSPRSHYKSVLELLKLIDLLSFSERK</sequence>
<evidence type="ECO:0000313" key="2">
    <source>
        <dbReference type="Proteomes" id="UP000824192"/>
    </source>
</evidence>
<accession>A0A9D1UMY7</accession>